<keyword evidence="2" id="KW-1185">Reference proteome</keyword>
<dbReference type="AlphaFoldDB" id="A0A133ZK54"/>
<accession>A0A133ZK54</accession>
<organism evidence="1 2">
    <name type="scientific">Lachnoanaerobaculum saburreum</name>
    <dbReference type="NCBI Taxonomy" id="467210"/>
    <lineage>
        <taxon>Bacteria</taxon>
        <taxon>Bacillati</taxon>
        <taxon>Bacillota</taxon>
        <taxon>Clostridia</taxon>
        <taxon>Lachnospirales</taxon>
        <taxon>Lachnospiraceae</taxon>
        <taxon>Lachnoanaerobaculum</taxon>
    </lineage>
</organism>
<gene>
    <name evidence="1" type="ORF">HMPREF1866_02012</name>
</gene>
<dbReference type="Proteomes" id="UP000070394">
    <property type="component" value="Unassembled WGS sequence"/>
</dbReference>
<proteinExistence type="predicted"/>
<comment type="caution">
    <text evidence="1">The sequence shown here is derived from an EMBL/GenBank/DDBJ whole genome shotgun (WGS) entry which is preliminary data.</text>
</comment>
<name>A0A133ZK54_9FIRM</name>
<dbReference type="PATRIC" id="fig|467210.3.peg.1990"/>
<dbReference type="STRING" id="467210.HMPREF1866_02012"/>
<sequence>MKSFLERDLEVVQEWELHGISSYQKDGYMGKPQLIGIIRDYHILLELDR</sequence>
<evidence type="ECO:0000313" key="1">
    <source>
        <dbReference type="EMBL" id="KXB55790.1"/>
    </source>
</evidence>
<protein>
    <submittedName>
        <fullName evidence="1">Uncharacterized protein</fullName>
    </submittedName>
</protein>
<evidence type="ECO:0000313" key="2">
    <source>
        <dbReference type="Proteomes" id="UP000070394"/>
    </source>
</evidence>
<reference evidence="2" key="1">
    <citation type="submission" date="2016-01" db="EMBL/GenBank/DDBJ databases">
        <authorList>
            <person name="Mitreva M."/>
            <person name="Pepin K.H."/>
            <person name="Mihindukulasuriya K.A."/>
            <person name="Fulton R."/>
            <person name="Fronick C."/>
            <person name="O'Laughlin M."/>
            <person name="Miner T."/>
            <person name="Herter B."/>
            <person name="Rosa B.A."/>
            <person name="Cordes M."/>
            <person name="Tomlinson C."/>
            <person name="Wollam A."/>
            <person name="Palsikar V.B."/>
            <person name="Mardis E.R."/>
            <person name="Wilson R.K."/>
        </authorList>
    </citation>
    <scope>NUCLEOTIDE SEQUENCE [LARGE SCALE GENOMIC DNA]</scope>
    <source>
        <strain evidence="2">DNF00896</strain>
    </source>
</reference>
<dbReference type="EMBL" id="LSDA01000108">
    <property type="protein sequence ID" value="KXB55790.1"/>
    <property type="molecule type" value="Genomic_DNA"/>
</dbReference>